<dbReference type="AlphaFoldDB" id="A0A7K1GBF8"/>
<reference evidence="1 2" key="1">
    <citation type="submission" date="2019-11" db="EMBL/GenBank/DDBJ databases">
        <title>Winogradskyella ouciana sp. nov., isolated from the hadal seawater of the Mariana Trench.</title>
        <authorList>
            <person name="Liu R."/>
        </authorList>
    </citation>
    <scope>NUCLEOTIDE SEQUENCE [LARGE SCALE GENOMIC DNA]</scope>
    <source>
        <strain evidence="1 2">ZXX205</strain>
    </source>
</reference>
<proteinExistence type="predicted"/>
<protein>
    <submittedName>
        <fullName evidence="1">YqcI/YcgG family protein</fullName>
    </submittedName>
</protein>
<dbReference type="Pfam" id="PF08892">
    <property type="entry name" value="YqcI_YcgG"/>
    <property type="match status" value="1"/>
</dbReference>
<comment type="caution">
    <text evidence="1">The sequence shown here is derived from an EMBL/GenBank/DDBJ whole genome shotgun (WGS) entry which is preliminary data.</text>
</comment>
<evidence type="ECO:0000313" key="2">
    <source>
        <dbReference type="Proteomes" id="UP000447545"/>
    </source>
</evidence>
<dbReference type="Proteomes" id="UP000447545">
    <property type="component" value="Unassembled WGS sequence"/>
</dbReference>
<organism evidence="1 2">
    <name type="scientific">Winogradskyella ouciana</name>
    <dbReference type="NCBI Taxonomy" id="2608631"/>
    <lineage>
        <taxon>Bacteria</taxon>
        <taxon>Pseudomonadati</taxon>
        <taxon>Bacteroidota</taxon>
        <taxon>Flavobacteriia</taxon>
        <taxon>Flavobacteriales</taxon>
        <taxon>Flavobacteriaceae</taxon>
        <taxon>Winogradskyella</taxon>
    </lineage>
</organism>
<evidence type="ECO:0000313" key="1">
    <source>
        <dbReference type="EMBL" id="MTE26461.1"/>
    </source>
</evidence>
<gene>
    <name evidence="1" type="ORF">F1003_05885</name>
</gene>
<dbReference type="EMBL" id="WJYA01000004">
    <property type="protein sequence ID" value="MTE26461.1"/>
    <property type="molecule type" value="Genomic_DNA"/>
</dbReference>
<dbReference type="NCBIfam" id="NF041366">
    <property type="entry name" value="GntA_guanitoxin"/>
    <property type="match status" value="1"/>
</dbReference>
<keyword evidence="2" id="KW-1185">Reference proteome</keyword>
<sequence length="222" mass="26089">MSSKKYKIKKYLQKFIIDNDHPCLMAQTVVKQKNIDFDVYTKMNSSVTAQQLLQNIGNYLNNYDFNRNDFNTYIAVFPYESPYTEEEFENNLWDLLSLVNRYDPEPWDPTVSSNPQDNNFSFSIQGKAFYVVGMHPNSSRAARRTKYPLLAFNLHWQFEQLRKHGLYHTVRNDIRSREIERNGSVNPVLKDFGKASEALQYSGKNNTDNWTCPFQNSKHESN</sequence>
<dbReference type="PANTHER" id="PTHR40045:SF1">
    <property type="entry name" value="YQCI_YCGG FAMILY PROTEIN"/>
    <property type="match status" value="1"/>
</dbReference>
<accession>A0A7K1GBF8</accession>
<dbReference type="PANTHER" id="PTHR40045">
    <property type="entry name" value="YCGG FAMILY PROTEIN"/>
    <property type="match status" value="1"/>
</dbReference>
<dbReference type="InterPro" id="IPR014988">
    <property type="entry name" value="Uncharacterised_YqcI/YcgG"/>
</dbReference>
<name>A0A7K1GBF8_9FLAO</name>